<dbReference type="InterPro" id="IPR031309">
    <property type="entry name" value="Ribosomal_uL5_C"/>
</dbReference>
<dbReference type="PIRSF" id="PIRSF002161">
    <property type="entry name" value="Ribosomal_L5"/>
    <property type="match status" value="1"/>
</dbReference>
<dbReference type="InterPro" id="IPR002132">
    <property type="entry name" value="Ribosomal_uL5"/>
</dbReference>
<comment type="similarity">
    <text evidence="1 4">Belongs to the universal ribosomal protein uL5 family.</text>
</comment>
<sequence>MYKSDSLYYYPTQSNLECPKVDKVILHTSVKTATTDVLTLFPTLVCMYLISGQYPKLTYAKRSVAGFKLRENQVLGCMVTLRNQRMMNFLDKLIHIVLPKVPDFKGLKSTSLSNNGCLNFGLSYVLAFPELEAHFEIFDKVRGIHVSVHTQSSNKEQALQALTRIGFPITN</sequence>
<dbReference type="Gene3D" id="3.30.1440.10">
    <property type="match status" value="1"/>
</dbReference>
<keyword evidence="7" id="KW-0496">Mitochondrion</keyword>
<name>A0A4D6C4D3_9CHLO</name>
<dbReference type="PANTHER" id="PTHR11994">
    <property type="entry name" value="60S RIBOSOMAL PROTEIN L11-RELATED"/>
    <property type="match status" value="1"/>
</dbReference>
<evidence type="ECO:0000259" key="6">
    <source>
        <dbReference type="Pfam" id="PF00673"/>
    </source>
</evidence>
<dbReference type="GO" id="GO:0006412">
    <property type="term" value="P:translation"/>
    <property type="evidence" value="ECO:0007669"/>
    <property type="project" value="InterPro"/>
</dbReference>
<dbReference type="AlphaFoldDB" id="A0A4D6C4D3"/>
<proteinExistence type="inferred from homology"/>
<accession>A0A4D6C4D3</accession>
<evidence type="ECO:0000256" key="1">
    <source>
        <dbReference type="ARBA" id="ARBA00008553"/>
    </source>
</evidence>
<dbReference type="GO" id="GO:1990904">
    <property type="term" value="C:ribonucleoprotein complex"/>
    <property type="evidence" value="ECO:0007669"/>
    <property type="project" value="UniProtKB-KW"/>
</dbReference>
<evidence type="ECO:0000256" key="3">
    <source>
        <dbReference type="ARBA" id="ARBA00023274"/>
    </source>
</evidence>
<dbReference type="EMBL" id="MK085999">
    <property type="protein sequence ID" value="QBX98500.1"/>
    <property type="molecule type" value="Genomic_DNA"/>
</dbReference>
<gene>
    <name evidence="7" type="primary">rpl5</name>
</gene>
<evidence type="ECO:0000256" key="4">
    <source>
        <dbReference type="RuleBase" id="RU003930"/>
    </source>
</evidence>
<dbReference type="Pfam" id="PF00673">
    <property type="entry name" value="Ribosomal_L5_C"/>
    <property type="match status" value="1"/>
</dbReference>
<dbReference type="GO" id="GO:0003735">
    <property type="term" value="F:structural constituent of ribosome"/>
    <property type="evidence" value="ECO:0007669"/>
    <property type="project" value="InterPro"/>
</dbReference>
<organism evidence="7">
    <name type="scientific">Chloroparvula sp. RCC696</name>
    <dbReference type="NCBI Taxonomy" id="2565275"/>
    <lineage>
        <taxon>Eukaryota</taxon>
        <taxon>Viridiplantae</taxon>
        <taxon>Chlorophyta</taxon>
        <taxon>Chloropicophyceae</taxon>
        <taxon>Chloropicales</taxon>
        <taxon>Chloropicaceae</taxon>
        <taxon>Chloroparvula</taxon>
    </lineage>
</organism>
<dbReference type="GO" id="GO:0005840">
    <property type="term" value="C:ribosome"/>
    <property type="evidence" value="ECO:0007669"/>
    <property type="project" value="UniProtKB-KW"/>
</dbReference>
<dbReference type="InterPro" id="IPR022803">
    <property type="entry name" value="Ribosomal_uL5_dom_sf"/>
</dbReference>
<reference evidence="7" key="1">
    <citation type="journal article" date="2019" name="Genome Biol. Evol.">
        <title>Tracing the Evolution of the Plastome and Mitogenome in the Chloropicophyceae Uncovered Convergent tRNA Gene Losses and a Variant Plastid Genetic Code.</title>
        <authorList>
            <person name="Turmel M."/>
            <person name="Dos Santos A.L."/>
            <person name="Otis C."/>
            <person name="Sergerie R."/>
            <person name="Lemieux C."/>
        </authorList>
    </citation>
    <scope>NUCLEOTIDE SEQUENCE</scope>
</reference>
<feature type="domain" description="Large ribosomal subunit protein uL5 C-terminal" evidence="6">
    <location>
        <begin position="75"/>
        <end position="168"/>
    </location>
</feature>
<dbReference type="SUPFAM" id="SSF55282">
    <property type="entry name" value="RL5-like"/>
    <property type="match status" value="1"/>
</dbReference>
<feature type="domain" description="Large ribosomal subunit protein uL5 N-terminal" evidence="5">
    <location>
        <begin position="17"/>
        <end position="70"/>
    </location>
</feature>
<protein>
    <submittedName>
        <fullName evidence="7">Ribosomal protein L5</fullName>
    </submittedName>
</protein>
<dbReference type="InterPro" id="IPR031310">
    <property type="entry name" value="Ribosomal_uL5_N"/>
</dbReference>
<geneLocation type="mitochondrion" evidence="7"/>
<dbReference type="Pfam" id="PF00281">
    <property type="entry name" value="Ribosomal_L5"/>
    <property type="match status" value="1"/>
</dbReference>
<evidence type="ECO:0000313" key="7">
    <source>
        <dbReference type="EMBL" id="QBX98500.1"/>
    </source>
</evidence>
<keyword evidence="3 4" id="KW-0687">Ribonucleoprotein</keyword>
<evidence type="ECO:0000256" key="2">
    <source>
        <dbReference type="ARBA" id="ARBA00022980"/>
    </source>
</evidence>
<evidence type="ECO:0000259" key="5">
    <source>
        <dbReference type="Pfam" id="PF00281"/>
    </source>
</evidence>
<keyword evidence="2 4" id="KW-0689">Ribosomal protein</keyword>